<dbReference type="HAMAP" id="MF_00082">
    <property type="entry name" value="ArgB"/>
    <property type="match status" value="1"/>
</dbReference>
<comment type="catalytic activity">
    <reaction evidence="8 9">
        <text>N-acetyl-L-glutamate + ATP = N-acetyl-L-glutamyl 5-phosphate + ADP</text>
        <dbReference type="Rhea" id="RHEA:14629"/>
        <dbReference type="ChEBI" id="CHEBI:30616"/>
        <dbReference type="ChEBI" id="CHEBI:44337"/>
        <dbReference type="ChEBI" id="CHEBI:57936"/>
        <dbReference type="ChEBI" id="CHEBI:456216"/>
        <dbReference type="EC" id="2.7.2.8"/>
    </reaction>
</comment>
<dbReference type="InterPro" id="IPR001048">
    <property type="entry name" value="Asp/Glu/Uridylate_kinase"/>
</dbReference>
<dbReference type="GO" id="GO:0003991">
    <property type="term" value="F:acetylglutamate kinase activity"/>
    <property type="evidence" value="ECO:0007669"/>
    <property type="project" value="UniProtKB-UniRule"/>
</dbReference>
<feature type="site" description="Transition state stabilizer" evidence="9">
    <location>
        <position position="252"/>
    </location>
</feature>
<keyword evidence="6 9" id="KW-0418">Kinase</keyword>
<dbReference type="InterPro" id="IPR037528">
    <property type="entry name" value="ArgB"/>
</dbReference>
<comment type="pathway">
    <text evidence="1 9">Amino-acid biosynthesis; L-arginine biosynthesis; N(2)-acetyl-L-ornithine from L-glutamate: step 2/4.</text>
</comment>
<keyword evidence="4 9" id="KW-0808">Transferase</keyword>
<dbReference type="InterPro" id="IPR004662">
    <property type="entry name" value="AcgluKinase_fam"/>
</dbReference>
<comment type="subcellular location">
    <subcellularLocation>
        <location evidence="9">Cytoplasm</location>
    </subcellularLocation>
</comment>
<keyword evidence="2 9" id="KW-0055">Arginine biosynthesis</keyword>
<dbReference type="RefSeq" id="WP_191071039.1">
    <property type="nucleotide sequence ID" value="NZ_CP060506.1"/>
</dbReference>
<dbReference type="EMBL" id="JACRUO010000001">
    <property type="protein sequence ID" value="MBD3688954.1"/>
    <property type="molecule type" value="Genomic_DNA"/>
</dbReference>
<evidence type="ECO:0000256" key="5">
    <source>
        <dbReference type="ARBA" id="ARBA00022741"/>
    </source>
</evidence>
<dbReference type="EC" id="2.7.2.8" evidence="9"/>
<keyword evidence="12" id="KW-1185">Reference proteome</keyword>
<reference evidence="11 12" key="1">
    <citation type="submission" date="2020-08" db="EMBL/GenBank/DDBJ databases">
        <title>Winkia gen. nov., sp. nov., isolated from faeces of the Anser albifrons in China.</title>
        <authorList>
            <person name="Liu Q."/>
        </authorList>
    </citation>
    <scope>NUCLEOTIDE SEQUENCE [LARGE SCALE GENOMIC DNA]</scope>
    <source>
        <strain evidence="11 12">C62</strain>
    </source>
</reference>
<dbReference type="Proteomes" id="UP000627538">
    <property type="component" value="Unassembled WGS sequence"/>
</dbReference>
<evidence type="ECO:0000256" key="2">
    <source>
        <dbReference type="ARBA" id="ARBA00022571"/>
    </source>
</evidence>
<dbReference type="PRINTS" id="PR00474">
    <property type="entry name" value="GLU5KINASE"/>
</dbReference>
<organism evidence="11 12">
    <name type="scientific">Nanchangia anserum</name>
    <dbReference type="NCBI Taxonomy" id="2692125"/>
    <lineage>
        <taxon>Bacteria</taxon>
        <taxon>Bacillati</taxon>
        <taxon>Actinomycetota</taxon>
        <taxon>Actinomycetes</taxon>
        <taxon>Actinomycetales</taxon>
        <taxon>Actinomycetaceae</taxon>
        <taxon>Nanchangia</taxon>
    </lineage>
</organism>
<dbReference type="UniPathway" id="UPA00068">
    <property type="reaction ID" value="UER00107"/>
</dbReference>
<protein>
    <recommendedName>
        <fullName evidence="9">Acetylglutamate kinase</fullName>
        <ecNumber evidence="9">2.7.2.8</ecNumber>
    </recommendedName>
    <alternativeName>
        <fullName evidence="9">N-acetyl-L-glutamate 5-phosphotransferase</fullName>
    </alternativeName>
    <alternativeName>
        <fullName evidence="9">NAG kinase</fullName>
        <shortName evidence="9">NAGK</shortName>
    </alternativeName>
</protein>
<feature type="binding site" evidence="9">
    <location>
        <position position="191"/>
    </location>
    <ligand>
        <name>substrate</name>
    </ligand>
</feature>
<feature type="binding site" evidence="9">
    <location>
        <position position="90"/>
    </location>
    <ligand>
        <name>substrate</name>
    </ligand>
</feature>
<keyword evidence="7 9" id="KW-0067">ATP-binding</keyword>
<dbReference type="FunFam" id="3.40.1160.10:FF:000004">
    <property type="entry name" value="Acetylglutamate kinase"/>
    <property type="match status" value="1"/>
</dbReference>
<feature type="domain" description="Aspartate/glutamate/uridylate kinase" evidence="10">
    <location>
        <begin position="28"/>
        <end position="271"/>
    </location>
</feature>
<proteinExistence type="inferred from homology"/>
<evidence type="ECO:0000256" key="7">
    <source>
        <dbReference type="ARBA" id="ARBA00022840"/>
    </source>
</evidence>
<dbReference type="Pfam" id="PF00696">
    <property type="entry name" value="AA_kinase"/>
    <property type="match status" value="1"/>
</dbReference>
<evidence type="ECO:0000313" key="12">
    <source>
        <dbReference type="Proteomes" id="UP000627538"/>
    </source>
</evidence>
<feature type="binding site" evidence="9">
    <location>
        <begin position="68"/>
        <end position="69"/>
    </location>
    <ligand>
        <name>substrate</name>
    </ligand>
</feature>
<comment type="caution">
    <text evidence="11">The sequence shown here is derived from an EMBL/GenBank/DDBJ whole genome shotgun (WGS) entry which is preliminary data.</text>
</comment>
<dbReference type="CDD" id="cd04250">
    <property type="entry name" value="AAK_NAGK-C"/>
    <property type="match status" value="1"/>
</dbReference>
<sequence>MNTIDIPAHVKASVLLETMPWLRMYSGQRIVIKYGGHAMTSPALQESFAEDIRFLHQWGVHPIVVHGGGPQINAMVKRLDLDAPFTQGLRVTTPEVMDVVRMVLTGSVQRELVSLINRESIWAVGISGEDGGLLQARKTMAEVDGRKVDIGQVGEISAVDPSPIEDLLAAGRIPIISTVALNADHTGGVLNVNADTAAAAVAAAVGAKSLIVLTDVDSLYRDWPECKQPIERIGLTDARAMLPSLDAGMRPKLGACIDAVAAGVRQATIIDGRQPHSMMLEIFTNKGVGTMVVTDDRAQGDSDE</sequence>
<evidence type="ECO:0000256" key="3">
    <source>
        <dbReference type="ARBA" id="ARBA00022605"/>
    </source>
</evidence>
<dbReference type="NCBIfam" id="TIGR00761">
    <property type="entry name" value="argB"/>
    <property type="match status" value="1"/>
</dbReference>
<evidence type="ECO:0000256" key="8">
    <source>
        <dbReference type="ARBA" id="ARBA00048141"/>
    </source>
</evidence>
<dbReference type="InterPro" id="IPR036393">
    <property type="entry name" value="AceGlu_kinase-like_sf"/>
</dbReference>
<dbReference type="PANTHER" id="PTHR23342:SF0">
    <property type="entry name" value="N-ACETYLGLUTAMATE SYNTHASE, MITOCHONDRIAL"/>
    <property type="match status" value="1"/>
</dbReference>
<keyword evidence="5 9" id="KW-0547">Nucleotide-binding</keyword>
<dbReference type="PIRSF" id="PIRSF000728">
    <property type="entry name" value="NAGK"/>
    <property type="match status" value="1"/>
</dbReference>
<keyword evidence="3 9" id="KW-0028">Amino-acid biosynthesis</keyword>
<keyword evidence="9" id="KW-0963">Cytoplasm</keyword>
<evidence type="ECO:0000256" key="6">
    <source>
        <dbReference type="ARBA" id="ARBA00022777"/>
    </source>
</evidence>
<evidence type="ECO:0000313" key="11">
    <source>
        <dbReference type="EMBL" id="MBD3688954.1"/>
    </source>
</evidence>
<feature type="site" description="Transition state stabilizer" evidence="9">
    <location>
        <position position="33"/>
    </location>
</feature>
<dbReference type="AlphaFoldDB" id="A0A8I0GF91"/>
<evidence type="ECO:0000256" key="9">
    <source>
        <dbReference type="HAMAP-Rule" id="MF_00082"/>
    </source>
</evidence>
<evidence type="ECO:0000256" key="4">
    <source>
        <dbReference type="ARBA" id="ARBA00022679"/>
    </source>
</evidence>
<comment type="similarity">
    <text evidence="9">Belongs to the acetylglutamate kinase family. ArgB subfamily.</text>
</comment>
<dbReference type="GO" id="GO:0005524">
    <property type="term" value="F:ATP binding"/>
    <property type="evidence" value="ECO:0007669"/>
    <property type="project" value="UniProtKB-UniRule"/>
</dbReference>
<accession>A0A8I0GF91</accession>
<comment type="function">
    <text evidence="9">Catalyzes the ATP-dependent phosphorylation of N-acetyl-L-glutamate.</text>
</comment>
<dbReference type="InterPro" id="IPR041727">
    <property type="entry name" value="NAGK-C"/>
</dbReference>
<dbReference type="PANTHER" id="PTHR23342">
    <property type="entry name" value="N-ACETYLGLUTAMATE SYNTHASE"/>
    <property type="match status" value="1"/>
</dbReference>
<name>A0A8I0GF91_9ACTO</name>
<evidence type="ECO:0000259" key="10">
    <source>
        <dbReference type="Pfam" id="PF00696"/>
    </source>
</evidence>
<evidence type="ECO:0000256" key="1">
    <source>
        <dbReference type="ARBA" id="ARBA00004828"/>
    </source>
</evidence>
<dbReference type="InterPro" id="IPR001057">
    <property type="entry name" value="Glu/AcGlu_kinase"/>
</dbReference>
<dbReference type="Gene3D" id="3.40.1160.10">
    <property type="entry name" value="Acetylglutamate kinase-like"/>
    <property type="match status" value="1"/>
</dbReference>
<gene>
    <name evidence="9 11" type="primary">argB</name>
    <name evidence="11" type="ORF">H8R10_01715</name>
</gene>
<dbReference type="GO" id="GO:0005737">
    <property type="term" value="C:cytoplasm"/>
    <property type="evidence" value="ECO:0007669"/>
    <property type="project" value="UniProtKB-SubCell"/>
</dbReference>
<dbReference type="GO" id="GO:0042450">
    <property type="term" value="P:L-arginine biosynthetic process via ornithine"/>
    <property type="evidence" value="ECO:0007669"/>
    <property type="project" value="UniProtKB-UniRule"/>
</dbReference>
<dbReference type="SUPFAM" id="SSF53633">
    <property type="entry name" value="Carbamate kinase-like"/>
    <property type="match status" value="1"/>
</dbReference>